<proteinExistence type="predicted"/>
<evidence type="ECO:0000313" key="3">
    <source>
        <dbReference type="EMBL" id="AHC73288.1"/>
    </source>
</evidence>
<dbReference type="HOGENOM" id="CLU_055272_4_0_5"/>
<accession>V9TUC5</accession>
<dbReference type="CDD" id="cd16325">
    <property type="entry name" value="LolA"/>
    <property type="match status" value="1"/>
</dbReference>
<dbReference type="OrthoDB" id="9800501at2"/>
<dbReference type="STRING" id="1401328.P856_38"/>
<dbReference type="eggNOG" id="COG2834">
    <property type="taxonomic scope" value="Bacteria"/>
</dbReference>
<dbReference type="Proteomes" id="UP000018700">
    <property type="component" value="Chromosome"/>
</dbReference>
<dbReference type="Pfam" id="PF03548">
    <property type="entry name" value="LolA"/>
    <property type="match status" value="1"/>
</dbReference>
<dbReference type="AlphaFoldDB" id="V9TUC5"/>
<dbReference type="PANTHER" id="PTHR35869:SF1">
    <property type="entry name" value="OUTER-MEMBRANE LIPOPROTEIN CARRIER PROTEIN"/>
    <property type="match status" value="1"/>
</dbReference>
<reference evidence="3 4" key="1">
    <citation type="journal article" date="2013" name="PLoS ONE">
        <title>Bacterial endosymbiosis in a chordate host: long-term co-evolution and conservation of secondary metabolism.</title>
        <authorList>
            <person name="Kwan J.C."/>
            <person name="Schmidt E.W."/>
        </authorList>
    </citation>
    <scope>NUCLEOTIDE SEQUENCE [LARGE SCALE GENOMIC DNA]</scope>
    <source>
        <strain evidence="4">faulkneri L5</strain>
    </source>
</reference>
<dbReference type="InterPro" id="IPR029046">
    <property type="entry name" value="LolA/LolB/LppX"/>
</dbReference>
<feature type="chain" id="PRO_5004782363" evidence="2">
    <location>
        <begin position="24"/>
        <end position="211"/>
    </location>
</feature>
<dbReference type="KEGG" id="efk:P856_38"/>
<gene>
    <name evidence="3" type="ORF">P856_38</name>
</gene>
<dbReference type="EMBL" id="CP006745">
    <property type="protein sequence ID" value="AHC73288.1"/>
    <property type="molecule type" value="Genomic_DNA"/>
</dbReference>
<evidence type="ECO:0000256" key="2">
    <source>
        <dbReference type="SAM" id="SignalP"/>
    </source>
</evidence>
<feature type="signal peptide" evidence="2">
    <location>
        <begin position="1"/>
        <end position="23"/>
    </location>
</feature>
<dbReference type="Gene3D" id="2.50.20.10">
    <property type="entry name" value="Lipoprotein localisation LolA/LolB/LppX"/>
    <property type="match status" value="1"/>
</dbReference>
<keyword evidence="4" id="KW-1185">Reference proteome</keyword>
<evidence type="ECO:0000313" key="4">
    <source>
        <dbReference type="Proteomes" id="UP000018700"/>
    </source>
</evidence>
<evidence type="ECO:0000256" key="1">
    <source>
        <dbReference type="ARBA" id="ARBA00022729"/>
    </source>
</evidence>
<keyword evidence="1 2" id="KW-0732">Signal</keyword>
<protein>
    <submittedName>
        <fullName evidence="3">Outer membrane lipo-sorting protein</fullName>
    </submittedName>
</protein>
<dbReference type="InterPro" id="IPR004564">
    <property type="entry name" value="OM_lipoprot_carrier_LolA-like"/>
</dbReference>
<dbReference type="SUPFAM" id="SSF89392">
    <property type="entry name" value="Prokaryotic lipoproteins and lipoprotein localization factors"/>
    <property type="match status" value="1"/>
</dbReference>
<sequence length="211" mass="24012">MLNKFYWFFVIFFIALTRTAASALGETMTAKQTQEIKRIENYFNQLTTMHSDFLQINSSGSIARGVVWIERPGKMRLEYDPPSPVLITSDGGWVNYQDNELKQSTQIPLISSPLSVLLSKYISFADDLVIEDVHKSCNMISLQLYQRGDSGQVKIIFAFQANPLLLKQWSIIDNNGSEIRIVLLNPVFGISLPSKLWLPKDFGQKFGRPED</sequence>
<dbReference type="PANTHER" id="PTHR35869">
    <property type="entry name" value="OUTER-MEMBRANE LIPOPROTEIN CARRIER PROTEIN"/>
    <property type="match status" value="1"/>
</dbReference>
<organism evidence="3 4">
    <name type="scientific">Candidatus Endolissoclinum faulkneri L5</name>
    <dbReference type="NCBI Taxonomy" id="1401328"/>
    <lineage>
        <taxon>Bacteria</taxon>
        <taxon>Pseudomonadati</taxon>
        <taxon>Pseudomonadota</taxon>
        <taxon>Alphaproteobacteria</taxon>
        <taxon>Rhodospirillales</taxon>
        <taxon>Rhodospirillaceae</taxon>
        <taxon>Candidatus Endolissoclinum</taxon>
    </lineage>
</organism>
<name>V9TUC5_9PROT</name>